<keyword evidence="2" id="KW-1185">Reference proteome</keyword>
<dbReference type="Proteomes" id="UP000275368">
    <property type="component" value="Chromosome"/>
</dbReference>
<evidence type="ECO:0000313" key="1">
    <source>
        <dbReference type="EMBL" id="BBH22453.1"/>
    </source>
</evidence>
<gene>
    <name evidence="1" type="ORF">Back11_37980</name>
</gene>
<dbReference type="OrthoDB" id="1808478at2"/>
<proteinExistence type="predicted"/>
<evidence type="ECO:0000313" key="2">
    <source>
        <dbReference type="Proteomes" id="UP000275368"/>
    </source>
</evidence>
<name>A0A3G9JBY6_9BACL</name>
<reference evidence="1 2" key="1">
    <citation type="submission" date="2018-11" db="EMBL/GenBank/DDBJ databases">
        <title>Complete genome sequence of Paenibacillus baekrokdamisoli strain KCTC 33723.</title>
        <authorList>
            <person name="Kang S.W."/>
            <person name="Lee K.C."/>
            <person name="Kim K.K."/>
            <person name="Kim J.S."/>
            <person name="Kim D.S."/>
            <person name="Ko S.H."/>
            <person name="Yang S.H."/>
            <person name="Lee J.S."/>
        </authorList>
    </citation>
    <scope>NUCLEOTIDE SEQUENCE [LARGE SCALE GENOMIC DNA]</scope>
    <source>
        <strain evidence="1 2">KCTC 33723</strain>
    </source>
</reference>
<sequence>MKKTRIPSKSIFAFIITLSFILVPTTSFGAVAQRQTPLTSPPPTEIRMQGFFESNNKYLDQGDVSIKDNLDQTVTITVSTVSKSTVSSIGATIYLQKYTGSTWIDVGPATTITGSNKWYFTGEAKKTTTKGYYFRARTVHWVSNNGTYEQGEITSDYILAN</sequence>
<organism evidence="1 2">
    <name type="scientific">Paenibacillus baekrokdamisoli</name>
    <dbReference type="NCBI Taxonomy" id="1712516"/>
    <lineage>
        <taxon>Bacteria</taxon>
        <taxon>Bacillati</taxon>
        <taxon>Bacillota</taxon>
        <taxon>Bacilli</taxon>
        <taxon>Bacillales</taxon>
        <taxon>Paenibacillaceae</taxon>
        <taxon>Paenibacillus</taxon>
    </lineage>
</organism>
<dbReference type="RefSeq" id="WP_125660587.1">
    <property type="nucleotide sequence ID" value="NZ_AP019308.1"/>
</dbReference>
<dbReference type="AlphaFoldDB" id="A0A3G9JBY6"/>
<dbReference type="EMBL" id="AP019308">
    <property type="protein sequence ID" value="BBH22453.1"/>
    <property type="molecule type" value="Genomic_DNA"/>
</dbReference>
<protein>
    <submittedName>
        <fullName evidence="1">Uncharacterized protein</fullName>
    </submittedName>
</protein>
<accession>A0A3G9JBY6</accession>
<dbReference type="KEGG" id="pbk:Back11_37980"/>